<dbReference type="SUPFAM" id="SSF56436">
    <property type="entry name" value="C-type lectin-like"/>
    <property type="match status" value="1"/>
</dbReference>
<keyword evidence="2" id="KW-1185">Reference proteome</keyword>
<gene>
    <name evidence="1" type="ORF">PENTCL1PPCAC_28796</name>
</gene>
<dbReference type="AlphaFoldDB" id="A0AAV5UI28"/>
<dbReference type="Proteomes" id="UP001432027">
    <property type="component" value="Unassembled WGS sequence"/>
</dbReference>
<comment type="caution">
    <text evidence="1">The sequence shown here is derived from an EMBL/GenBank/DDBJ whole genome shotgun (WGS) entry which is preliminary data.</text>
</comment>
<name>A0AAV5UI28_9BILA</name>
<evidence type="ECO:0000313" key="2">
    <source>
        <dbReference type="Proteomes" id="UP001432027"/>
    </source>
</evidence>
<organism evidence="1 2">
    <name type="scientific">Pristionchus entomophagus</name>
    <dbReference type="NCBI Taxonomy" id="358040"/>
    <lineage>
        <taxon>Eukaryota</taxon>
        <taxon>Metazoa</taxon>
        <taxon>Ecdysozoa</taxon>
        <taxon>Nematoda</taxon>
        <taxon>Chromadorea</taxon>
        <taxon>Rhabditida</taxon>
        <taxon>Rhabditina</taxon>
        <taxon>Diplogasteromorpha</taxon>
        <taxon>Diplogasteroidea</taxon>
        <taxon>Neodiplogasteridae</taxon>
        <taxon>Pristionchus</taxon>
    </lineage>
</organism>
<accession>A0AAV5UI28</accession>
<proteinExistence type="predicted"/>
<reference evidence="1" key="1">
    <citation type="submission" date="2023-10" db="EMBL/GenBank/DDBJ databases">
        <title>Genome assembly of Pristionchus species.</title>
        <authorList>
            <person name="Yoshida K."/>
            <person name="Sommer R.J."/>
        </authorList>
    </citation>
    <scope>NUCLEOTIDE SEQUENCE</scope>
    <source>
        <strain evidence="1">RS0144</strain>
    </source>
</reference>
<protein>
    <recommendedName>
        <fullName evidence="3">C-type lectin domain-containing protein</fullName>
    </recommendedName>
</protein>
<evidence type="ECO:0000313" key="1">
    <source>
        <dbReference type="EMBL" id="GMT06622.1"/>
    </source>
</evidence>
<dbReference type="EMBL" id="BTSX01000006">
    <property type="protein sequence ID" value="GMT06622.1"/>
    <property type="molecule type" value="Genomic_DNA"/>
</dbReference>
<dbReference type="InterPro" id="IPR016187">
    <property type="entry name" value="CTDL_fold"/>
</dbReference>
<sequence>IEEVCGEFSSCYSSPRVVKRNASTWSSADDACSAVGSRMGQPEDNETLIALAPYLEKLYTLPIITGYVLGNAQTVEIAVVCRANQFHSVANDTDGMIRGVPSEAESCVFITKDFVMHFGPCSTAAVVLCSQPVESDDYCSVAPTCTSISEEPPEPLTSTTVSLN</sequence>
<feature type="non-terminal residue" evidence="1">
    <location>
        <position position="1"/>
    </location>
</feature>
<evidence type="ECO:0008006" key="3">
    <source>
        <dbReference type="Google" id="ProtNLM"/>
    </source>
</evidence>